<feature type="domain" description="Transposase IS200-like" evidence="1">
    <location>
        <begin position="12"/>
        <end position="128"/>
    </location>
</feature>
<accession>A0A2T1LYV1</accession>
<dbReference type="EMBL" id="PXOH01000008">
    <property type="protein sequence ID" value="PSF37570.1"/>
    <property type="molecule type" value="Genomic_DNA"/>
</dbReference>
<organism evidence="2 3">
    <name type="scientific">Aphanothece hegewaldii CCALA 016</name>
    <dbReference type="NCBI Taxonomy" id="2107694"/>
    <lineage>
        <taxon>Bacteria</taxon>
        <taxon>Bacillati</taxon>
        <taxon>Cyanobacteriota</taxon>
        <taxon>Cyanophyceae</taxon>
        <taxon>Oscillatoriophycideae</taxon>
        <taxon>Chroococcales</taxon>
        <taxon>Aphanothecaceae</taxon>
        <taxon>Aphanothece</taxon>
    </lineage>
</organism>
<dbReference type="InterPro" id="IPR036515">
    <property type="entry name" value="Transposase_17_sf"/>
</dbReference>
<reference evidence="2 3" key="2">
    <citation type="submission" date="2018-03" db="EMBL/GenBank/DDBJ databases">
        <authorList>
            <person name="Keele B.F."/>
        </authorList>
    </citation>
    <scope>NUCLEOTIDE SEQUENCE [LARGE SCALE GENOMIC DNA]</scope>
    <source>
        <strain evidence="2 3">CCALA 016</strain>
    </source>
</reference>
<dbReference type="PANTHER" id="PTHR33360">
    <property type="entry name" value="TRANSPOSASE FOR INSERTION SEQUENCE ELEMENT IS200"/>
    <property type="match status" value="1"/>
</dbReference>
<proteinExistence type="predicted"/>
<dbReference type="InterPro" id="IPR002686">
    <property type="entry name" value="Transposase_17"/>
</dbReference>
<protein>
    <submittedName>
        <fullName evidence="2">IS200/IS605 family transposase</fullName>
    </submittedName>
</protein>
<dbReference type="SUPFAM" id="SSF143422">
    <property type="entry name" value="Transposase IS200-like"/>
    <property type="match status" value="1"/>
</dbReference>
<name>A0A2T1LYV1_9CHRO</name>
<evidence type="ECO:0000313" key="2">
    <source>
        <dbReference type="EMBL" id="PSF37570.1"/>
    </source>
</evidence>
<dbReference type="NCBIfam" id="NF033573">
    <property type="entry name" value="transpos_IS200"/>
    <property type="match status" value="1"/>
</dbReference>
<dbReference type="AlphaFoldDB" id="A0A2T1LYV1"/>
<dbReference type="GO" id="GO:0004803">
    <property type="term" value="F:transposase activity"/>
    <property type="evidence" value="ECO:0007669"/>
    <property type="project" value="InterPro"/>
</dbReference>
<dbReference type="PANTHER" id="PTHR33360:SF2">
    <property type="entry name" value="TRANSPOSASE FOR INSERTION SEQUENCE ELEMENT IS200"/>
    <property type="match status" value="1"/>
</dbReference>
<gene>
    <name evidence="2" type="ORF">C7H19_10045</name>
</gene>
<dbReference type="OrthoDB" id="9798161at2"/>
<evidence type="ECO:0000313" key="3">
    <source>
        <dbReference type="Proteomes" id="UP000239001"/>
    </source>
</evidence>
<dbReference type="Proteomes" id="UP000239001">
    <property type="component" value="Unassembled WGS sequence"/>
</dbReference>
<dbReference type="GO" id="GO:0006313">
    <property type="term" value="P:DNA transposition"/>
    <property type="evidence" value="ECO:0007669"/>
    <property type="project" value="InterPro"/>
</dbReference>
<dbReference type="SMART" id="SM01321">
    <property type="entry name" value="Y1_Tnp"/>
    <property type="match status" value="1"/>
</dbReference>
<dbReference type="Pfam" id="PF01797">
    <property type="entry name" value="Y1_Tnp"/>
    <property type="match status" value="1"/>
</dbReference>
<dbReference type="Gene3D" id="3.30.70.1290">
    <property type="entry name" value="Transposase IS200-like"/>
    <property type="match status" value="1"/>
</dbReference>
<keyword evidence="3" id="KW-1185">Reference proteome</keyword>
<comment type="caution">
    <text evidence="2">The sequence shown here is derived from an EMBL/GenBank/DDBJ whole genome shotgun (WGS) entry which is preliminary data.</text>
</comment>
<reference evidence="2 3" key="1">
    <citation type="submission" date="2018-03" db="EMBL/GenBank/DDBJ databases">
        <title>The ancient ancestry and fast evolution of plastids.</title>
        <authorList>
            <person name="Moore K.R."/>
            <person name="Magnabosco C."/>
            <person name="Momper L."/>
            <person name="Gold D.A."/>
            <person name="Bosak T."/>
            <person name="Fournier G.P."/>
        </authorList>
    </citation>
    <scope>NUCLEOTIDE SEQUENCE [LARGE SCALE GENOMIC DNA]</scope>
    <source>
        <strain evidence="2 3">CCALA 016</strain>
    </source>
</reference>
<sequence length="131" mass="15343">MGQDYRRANTSVTLINYHFIWIPRRRRKVLVGNVKARLTELIYEKTKELDCEVISLAIEPDHVHLFLNCPPTLAPMQIMHRIKGYSGYVLRQEFYNLKRMPSMWTRAYFCSTAGNVSSTTIQKYIEAQGKD</sequence>
<evidence type="ECO:0000259" key="1">
    <source>
        <dbReference type="SMART" id="SM01321"/>
    </source>
</evidence>
<dbReference type="GO" id="GO:0003677">
    <property type="term" value="F:DNA binding"/>
    <property type="evidence" value="ECO:0007669"/>
    <property type="project" value="InterPro"/>
</dbReference>
<dbReference type="RefSeq" id="WP_106456811.1">
    <property type="nucleotide sequence ID" value="NZ_PXOH01000008.1"/>
</dbReference>